<accession>A0AA40F4S0</accession>
<dbReference type="InterPro" id="IPR052228">
    <property type="entry name" value="Sec_Metab_Biosynth_Oxidored"/>
</dbReference>
<sequence>MPPLRAVVIGGTSGIGHAMACRLASTSPSSSIIISGRTCPSPLPHPDIISFLPLDATSMRSIKSYTTSLAQTQFASSKIDILIMSQGIMSTAPRTETPEGIDRKMALHYYGKQLLIRELLPLLTASARVVTVYDGWLGSPDKLLWDDLDLKRAGNYGLAKTADHCVSMTDGMVQYWATRGQAQAGEDPAGRKRHFVHAYPGGVNTNLLREVLPGYLQGAVKAVGKVVLTSPETCAERLLEGVEVRSEEGEGEGRYWSNIDNKGRTIKGKAVWTEEQMERVARHTWEMVDAALAVGE</sequence>
<dbReference type="InterPro" id="IPR002347">
    <property type="entry name" value="SDR_fam"/>
</dbReference>
<organism evidence="2 3">
    <name type="scientific">Schizothecium vesticola</name>
    <dbReference type="NCBI Taxonomy" id="314040"/>
    <lineage>
        <taxon>Eukaryota</taxon>
        <taxon>Fungi</taxon>
        <taxon>Dikarya</taxon>
        <taxon>Ascomycota</taxon>
        <taxon>Pezizomycotina</taxon>
        <taxon>Sordariomycetes</taxon>
        <taxon>Sordariomycetidae</taxon>
        <taxon>Sordariales</taxon>
        <taxon>Schizotheciaceae</taxon>
        <taxon>Schizothecium</taxon>
    </lineage>
</organism>
<proteinExistence type="predicted"/>
<dbReference type="PANTHER" id="PTHR47534">
    <property type="entry name" value="YALI0E05731P"/>
    <property type="match status" value="1"/>
</dbReference>
<dbReference type="Pfam" id="PF00106">
    <property type="entry name" value="adh_short"/>
    <property type="match status" value="1"/>
</dbReference>
<keyword evidence="1" id="KW-0560">Oxidoreductase</keyword>
<protein>
    <recommendedName>
        <fullName evidence="4">NAD(P)-binding protein</fullName>
    </recommendedName>
</protein>
<dbReference type="Gene3D" id="3.40.50.720">
    <property type="entry name" value="NAD(P)-binding Rossmann-like Domain"/>
    <property type="match status" value="1"/>
</dbReference>
<name>A0AA40F4S0_9PEZI</name>
<reference evidence="2" key="1">
    <citation type="submission" date="2023-06" db="EMBL/GenBank/DDBJ databases">
        <title>Genome-scale phylogeny and comparative genomics of the fungal order Sordariales.</title>
        <authorList>
            <consortium name="Lawrence Berkeley National Laboratory"/>
            <person name="Hensen N."/>
            <person name="Bonometti L."/>
            <person name="Westerberg I."/>
            <person name="Brannstrom I.O."/>
            <person name="Guillou S."/>
            <person name="Cros-Aarteil S."/>
            <person name="Calhoun S."/>
            <person name="Haridas S."/>
            <person name="Kuo A."/>
            <person name="Mondo S."/>
            <person name="Pangilinan J."/>
            <person name="Riley R."/>
            <person name="LaButti K."/>
            <person name="Andreopoulos B."/>
            <person name="Lipzen A."/>
            <person name="Chen C."/>
            <person name="Yanf M."/>
            <person name="Daum C."/>
            <person name="Ng V."/>
            <person name="Clum A."/>
            <person name="Steindorff A."/>
            <person name="Ohm R."/>
            <person name="Martin F."/>
            <person name="Silar P."/>
            <person name="Natvig D."/>
            <person name="Lalanne C."/>
            <person name="Gautier V."/>
            <person name="Ament-velasquez S.L."/>
            <person name="Kruys A."/>
            <person name="Hutchinson M.I."/>
            <person name="Powell A.J."/>
            <person name="Barry K."/>
            <person name="Miller A.N."/>
            <person name="Grigoriev I.V."/>
            <person name="Debuchy R."/>
            <person name="Gladieux P."/>
            <person name="Thoren M.H."/>
            <person name="Johannesson H."/>
        </authorList>
    </citation>
    <scope>NUCLEOTIDE SEQUENCE</scope>
    <source>
        <strain evidence="2">SMH3187-1</strain>
    </source>
</reference>
<evidence type="ECO:0000256" key="1">
    <source>
        <dbReference type="ARBA" id="ARBA00023002"/>
    </source>
</evidence>
<evidence type="ECO:0000313" key="3">
    <source>
        <dbReference type="Proteomes" id="UP001172155"/>
    </source>
</evidence>
<dbReference type="PANTHER" id="PTHR47534:SF3">
    <property type="entry name" value="ALCOHOL DEHYDROGENASE-LIKE C-TERMINAL DOMAIN-CONTAINING PROTEIN"/>
    <property type="match status" value="1"/>
</dbReference>
<keyword evidence="3" id="KW-1185">Reference proteome</keyword>
<dbReference type="Proteomes" id="UP001172155">
    <property type="component" value="Unassembled WGS sequence"/>
</dbReference>
<evidence type="ECO:0000313" key="2">
    <source>
        <dbReference type="EMBL" id="KAK0751253.1"/>
    </source>
</evidence>
<dbReference type="InterPro" id="IPR036291">
    <property type="entry name" value="NAD(P)-bd_dom_sf"/>
</dbReference>
<dbReference type="GO" id="GO:0016491">
    <property type="term" value="F:oxidoreductase activity"/>
    <property type="evidence" value="ECO:0007669"/>
    <property type="project" value="UniProtKB-KW"/>
</dbReference>
<gene>
    <name evidence="2" type="ORF">B0T18DRAFT_402112</name>
</gene>
<dbReference type="AlphaFoldDB" id="A0AA40F4S0"/>
<evidence type="ECO:0008006" key="4">
    <source>
        <dbReference type="Google" id="ProtNLM"/>
    </source>
</evidence>
<dbReference type="SUPFAM" id="SSF51735">
    <property type="entry name" value="NAD(P)-binding Rossmann-fold domains"/>
    <property type="match status" value="1"/>
</dbReference>
<dbReference type="EMBL" id="JAUKUD010000002">
    <property type="protein sequence ID" value="KAK0751253.1"/>
    <property type="molecule type" value="Genomic_DNA"/>
</dbReference>
<comment type="caution">
    <text evidence="2">The sequence shown here is derived from an EMBL/GenBank/DDBJ whole genome shotgun (WGS) entry which is preliminary data.</text>
</comment>